<keyword evidence="7" id="KW-0408">Iron</keyword>
<dbReference type="InterPro" id="IPR003439">
    <property type="entry name" value="ABC_transporter-like_ATP-bd"/>
</dbReference>
<keyword evidence="9" id="KW-0472">Membrane</keyword>
<dbReference type="SUPFAM" id="SSF52540">
    <property type="entry name" value="P-loop containing nucleoside triphosphate hydrolases"/>
    <property type="match status" value="1"/>
</dbReference>
<proteinExistence type="inferred from homology"/>
<dbReference type="InterPro" id="IPR017871">
    <property type="entry name" value="ABC_transporter-like_CS"/>
</dbReference>
<dbReference type="EMBL" id="QKVK01000010">
    <property type="protein sequence ID" value="PZF75424.1"/>
    <property type="molecule type" value="Genomic_DNA"/>
</dbReference>
<dbReference type="SUPFAM" id="SSF50331">
    <property type="entry name" value="MOP-like"/>
    <property type="match status" value="1"/>
</dbReference>
<protein>
    <submittedName>
        <fullName evidence="11">ABC transporter ATP-binding protein</fullName>
    </submittedName>
</protein>
<dbReference type="Gene3D" id="3.40.50.300">
    <property type="entry name" value="P-loop containing nucleotide triphosphate hydrolases"/>
    <property type="match status" value="1"/>
</dbReference>
<dbReference type="PANTHER" id="PTHR42781">
    <property type="entry name" value="SPERMIDINE/PUTRESCINE IMPORT ATP-BINDING PROTEIN POTA"/>
    <property type="match status" value="1"/>
</dbReference>
<reference evidence="12" key="1">
    <citation type="submission" date="2018-06" db="EMBL/GenBank/DDBJ databases">
        <title>Aestuariibacter litoralis strain KCTC 52945T.</title>
        <authorList>
            <person name="Li X."/>
            <person name="Salam N."/>
            <person name="Li J.-L."/>
            <person name="Chen Y.-M."/>
            <person name="Yang Z.-W."/>
            <person name="Zhang L.-Y."/>
            <person name="Han M.-X."/>
            <person name="Xiao M."/>
            <person name="Li W.-J."/>
        </authorList>
    </citation>
    <scope>NUCLEOTIDE SEQUENCE [LARGE SCALE GENOMIC DNA]</scope>
    <source>
        <strain evidence="12">KCTC 52945</strain>
    </source>
</reference>
<dbReference type="InterPro" id="IPR027417">
    <property type="entry name" value="P-loop_NTPase"/>
</dbReference>
<dbReference type="PROSITE" id="PS00211">
    <property type="entry name" value="ABC_TRANSPORTER_1"/>
    <property type="match status" value="1"/>
</dbReference>
<dbReference type="GO" id="GO:0015697">
    <property type="term" value="P:quaternary ammonium group transport"/>
    <property type="evidence" value="ECO:0007669"/>
    <property type="project" value="UniProtKB-ARBA"/>
</dbReference>
<dbReference type="PANTHER" id="PTHR42781:SF4">
    <property type="entry name" value="SPERMIDINE_PUTRESCINE IMPORT ATP-BINDING PROTEIN POTA"/>
    <property type="match status" value="1"/>
</dbReference>
<sequence length="378" mass="41258">MRSAEPIREELPESRRWGTRGTAGATFAGQLTFENVSRRFGRTAAVEDVSFTLKPGEIACLLGPSGCGKTTLLRIAAGIDKPDAGRLLFDGQEMAGPERFVPPEKRNIGLMFQDFALFPHLSIIDNVAFGLNSLPKGEARGIALHALERVGLAHYAHSYPHNLSGGEQQRVALARALVPRPQVLLMDEPFSGLDQRLRESVRAETLTLLRETRASCLLVTHDPVEAMGLADRIFLMRQGRLIQAGTPEELYRHPADAPAARFFSDTDEVRGEVRDGLVVTPLGTFACPERVKGPDALVLIRPQGIRRAAAGETGVEGLVTETRFQGDDVKCRVLFKGLDEPLTALLGSKAAPQRGETALFRVDPDHVFVFELASLQPI</sequence>
<dbReference type="RefSeq" id="WP_111199944.1">
    <property type="nucleotide sequence ID" value="NZ_QKVK01000010.1"/>
</dbReference>
<evidence type="ECO:0000256" key="8">
    <source>
        <dbReference type="ARBA" id="ARBA00023065"/>
    </source>
</evidence>
<keyword evidence="8" id="KW-0406">Ion transport</keyword>
<dbReference type="FunFam" id="3.40.50.300:FF:000425">
    <property type="entry name" value="Probable ABC transporter, ATP-binding subunit"/>
    <property type="match status" value="1"/>
</dbReference>
<evidence type="ECO:0000256" key="2">
    <source>
        <dbReference type="ARBA" id="ARBA00022448"/>
    </source>
</evidence>
<evidence type="ECO:0000259" key="10">
    <source>
        <dbReference type="PROSITE" id="PS50893"/>
    </source>
</evidence>
<dbReference type="Pfam" id="PF08402">
    <property type="entry name" value="TOBE_2"/>
    <property type="match status" value="1"/>
</dbReference>
<evidence type="ECO:0000313" key="12">
    <source>
        <dbReference type="Proteomes" id="UP000248795"/>
    </source>
</evidence>
<keyword evidence="4" id="KW-0410">Iron transport</keyword>
<evidence type="ECO:0000313" key="11">
    <source>
        <dbReference type="EMBL" id="PZF75424.1"/>
    </source>
</evidence>
<feature type="domain" description="ABC transporter" evidence="10">
    <location>
        <begin position="31"/>
        <end position="263"/>
    </location>
</feature>
<dbReference type="GO" id="GO:0043190">
    <property type="term" value="C:ATP-binding cassette (ABC) transporter complex"/>
    <property type="evidence" value="ECO:0007669"/>
    <property type="project" value="InterPro"/>
</dbReference>
<dbReference type="InterPro" id="IPR008995">
    <property type="entry name" value="Mo/tungstate-bd_C_term_dom"/>
</dbReference>
<keyword evidence="6 11" id="KW-0067">ATP-binding</keyword>
<dbReference type="InterPro" id="IPR003593">
    <property type="entry name" value="AAA+_ATPase"/>
</dbReference>
<dbReference type="GO" id="GO:0015408">
    <property type="term" value="F:ABC-type ferric iron transporter activity"/>
    <property type="evidence" value="ECO:0007669"/>
    <property type="project" value="InterPro"/>
</dbReference>
<dbReference type="Pfam" id="PF00005">
    <property type="entry name" value="ABC_tran"/>
    <property type="match status" value="1"/>
</dbReference>
<evidence type="ECO:0000256" key="6">
    <source>
        <dbReference type="ARBA" id="ARBA00022840"/>
    </source>
</evidence>
<evidence type="ECO:0000256" key="9">
    <source>
        <dbReference type="ARBA" id="ARBA00023136"/>
    </source>
</evidence>
<organism evidence="11 12">
    <name type="scientific">Aestuariivirga litoralis</name>
    <dbReference type="NCBI Taxonomy" id="2650924"/>
    <lineage>
        <taxon>Bacteria</taxon>
        <taxon>Pseudomonadati</taxon>
        <taxon>Pseudomonadota</taxon>
        <taxon>Alphaproteobacteria</taxon>
        <taxon>Hyphomicrobiales</taxon>
        <taxon>Aestuariivirgaceae</taxon>
        <taxon>Aestuariivirga</taxon>
    </lineage>
</organism>
<keyword evidence="2" id="KW-0813">Transport</keyword>
<dbReference type="SMART" id="SM00382">
    <property type="entry name" value="AAA"/>
    <property type="match status" value="1"/>
</dbReference>
<accession>A0A2W2B547</accession>
<dbReference type="CDD" id="cd03259">
    <property type="entry name" value="ABC_Carb_Solutes_like"/>
    <property type="match status" value="1"/>
</dbReference>
<comment type="similarity">
    <text evidence="1">Belongs to the ABC transporter superfamily.</text>
</comment>
<evidence type="ECO:0000256" key="4">
    <source>
        <dbReference type="ARBA" id="ARBA00022496"/>
    </source>
</evidence>
<evidence type="ECO:0000256" key="5">
    <source>
        <dbReference type="ARBA" id="ARBA00022741"/>
    </source>
</evidence>
<dbReference type="PROSITE" id="PS50893">
    <property type="entry name" value="ABC_TRANSPORTER_2"/>
    <property type="match status" value="1"/>
</dbReference>
<keyword evidence="5" id="KW-0547">Nucleotide-binding</keyword>
<dbReference type="InterPro" id="IPR050093">
    <property type="entry name" value="ABC_SmlMolc_Importer"/>
</dbReference>
<dbReference type="AlphaFoldDB" id="A0A2W2B547"/>
<keyword evidence="12" id="KW-1185">Reference proteome</keyword>
<keyword evidence="3" id="KW-1003">Cell membrane</keyword>
<name>A0A2W2B547_9HYPH</name>
<evidence type="ECO:0000256" key="3">
    <source>
        <dbReference type="ARBA" id="ARBA00022475"/>
    </source>
</evidence>
<dbReference type="InterPro" id="IPR015853">
    <property type="entry name" value="ABC_transpr_FbpC"/>
</dbReference>
<dbReference type="GO" id="GO:0005524">
    <property type="term" value="F:ATP binding"/>
    <property type="evidence" value="ECO:0007669"/>
    <property type="project" value="UniProtKB-KW"/>
</dbReference>
<evidence type="ECO:0000256" key="7">
    <source>
        <dbReference type="ARBA" id="ARBA00023004"/>
    </source>
</evidence>
<evidence type="ECO:0000256" key="1">
    <source>
        <dbReference type="ARBA" id="ARBA00005417"/>
    </source>
</evidence>
<dbReference type="Proteomes" id="UP000248795">
    <property type="component" value="Unassembled WGS sequence"/>
</dbReference>
<comment type="caution">
    <text evidence="11">The sequence shown here is derived from an EMBL/GenBank/DDBJ whole genome shotgun (WGS) entry which is preliminary data.</text>
</comment>
<dbReference type="InterPro" id="IPR013611">
    <property type="entry name" value="Transp-assoc_OB_typ2"/>
</dbReference>
<dbReference type="GO" id="GO:0016887">
    <property type="term" value="F:ATP hydrolysis activity"/>
    <property type="evidence" value="ECO:0007669"/>
    <property type="project" value="InterPro"/>
</dbReference>
<gene>
    <name evidence="11" type="ORF">DK847_18065</name>
</gene>